<keyword evidence="3" id="KW-1185">Reference proteome</keyword>
<dbReference type="RefSeq" id="WP_310421280.1">
    <property type="nucleotide sequence ID" value="NZ_JAVDYC010000001.1"/>
</dbReference>
<dbReference type="AlphaFoldDB" id="A0AAE3ZU09"/>
<keyword evidence="1" id="KW-0472">Membrane</keyword>
<proteinExistence type="predicted"/>
<gene>
    <name evidence="2" type="ORF">J2S44_006308</name>
</gene>
<feature type="transmembrane region" description="Helical" evidence="1">
    <location>
        <begin position="74"/>
        <end position="94"/>
    </location>
</feature>
<dbReference type="Proteomes" id="UP001183629">
    <property type="component" value="Unassembled WGS sequence"/>
</dbReference>
<comment type="caution">
    <text evidence="2">The sequence shown here is derived from an EMBL/GenBank/DDBJ whole genome shotgun (WGS) entry which is preliminary data.</text>
</comment>
<evidence type="ECO:0000313" key="3">
    <source>
        <dbReference type="Proteomes" id="UP001183629"/>
    </source>
</evidence>
<keyword evidence="1" id="KW-1133">Transmembrane helix</keyword>
<evidence type="ECO:0000256" key="1">
    <source>
        <dbReference type="SAM" id="Phobius"/>
    </source>
</evidence>
<organism evidence="2 3">
    <name type="scientific">Catenuloplanes niger</name>
    <dbReference type="NCBI Taxonomy" id="587534"/>
    <lineage>
        <taxon>Bacteria</taxon>
        <taxon>Bacillati</taxon>
        <taxon>Actinomycetota</taxon>
        <taxon>Actinomycetes</taxon>
        <taxon>Micromonosporales</taxon>
        <taxon>Micromonosporaceae</taxon>
        <taxon>Catenuloplanes</taxon>
    </lineage>
</organism>
<accession>A0AAE3ZU09</accession>
<dbReference type="EMBL" id="JAVDYC010000001">
    <property type="protein sequence ID" value="MDR7326058.1"/>
    <property type="molecule type" value="Genomic_DNA"/>
</dbReference>
<feature type="transmembrane region" description="Helical" evidence="1">
    <location>
        <begin position="48"/>
        <end position="68"/>
    </location>
</feature>
<evidence type="ECO:0000313" key="2">
    <source>
        <dbReference type="EMBL" id="MDR7326058.1"/>
    </source>
</evidence>
<keyword evidence="1" id="KW-0812">Transmembrane</keyword>
<protein>
    <submittedName>
        <fullName evidence="2">Uncharacterized protein</fullName>
    </submittedName>
</protein>
<sequence length="110" mass="11717">MAKRARTNDHIDQANLEASTDVSIRDLLAVRVSVTGTGHQATRPIGRFITMVTALLPTTMCLIVCVVAGVDGTLTLLCCAGAGALTAGGLWVAAHRRPHHERSPVPHRDR</sequence>
<reference evidence="2 3" key="1">
    <citation type="submission" date="2023-07" db="EMBL/GenBank/DDBJ databases">
        <title>Sequencing the genomes of 1000 actinobacteria strains.</title>
        <authorList>
            <person name="Klenk H.-P."/>
        </authorList>
    </citation>
    <scope>NUCLEOTIDE SEQUENCE [LARGE SCALE GENOMIC DNA]</scope>
    <source>
        <strain evidence="2 3">DSM 44711</strain>
    </source>
</reference>
<name>A0AAE3ZU09_9ACTN</name>